<dbReference type="UniPathway" id="UPA00559"/>
<keyword evidence="4" id="KW-0408">Iron</keyword>
<gene>
    <name evidence="12" type="ORF">BDV28DRAFT_157941</name>
</gene>
<evidence type="ECO:0000256" key="3">
    <source>
        <dbReference type="ARBA" id="ARBA00022723"/>
    </source>
</evidence>
<keyword evidence="3" id="KW-0479">Metal-binding</keyword>
<dbReference type="OrthoDB" id="66964at2759"/>
<dbReference type="EMBL" id="ML739133">
    <property type="protein sequence ID" value="KAE8352358.1"/>
    <property type="molecule type" value="Genomic_DNA"/>
</dbReference>
<comment type="pathway">
    <text evidence="2">Protein modification; peptidyl-diphthamide biosynthesis.</text>
</comment>
<dbReference type="PROSITE" id="PS51074">
    <property type="entry name" value="DPH_MB"/>
    <property type="match status" value="1"/>
</dbReference>
<comment type="cofactor">
    <cofactor evidence="1">
        <name>Fe(2+)</name>
        <dbReference type="ChEBI" id="CHEBI:29033"/>
    </cofactor>
</comment>
<comment type="similarity">
    <text evidence="5">Belongs to the DPH3 family.</text>
</comment>
<dbReference type="InterPro" id="IPR044248">
    <property type="entry name" value="DPH3/4-like"/>
</dbReference>
<proteinExistence type="inferred from homology"/>
<dbReference type="InterPro" id="IPR036671">
    <property type="entry name" value="DPH_MB_sf"/>
</dbReference>
<evidence type="ECO:0000256" key="7">
    <source>
        <dbReference type="ARBA" id="ARBA00041070"/>
    </source>
</evidence>
<comment type="catalytic activity">
    <reaction evidence="8">
        <text>2 [3Fe-4S](0)-[protein] + 2 Fe(2+)-[Dph3] + NADH = 2 [4Fe-4S](1+)-[protein] + 2 [Dph3] + NAD(+) + H(+)</text>
        <dbReference type="Rhea" id="RHEA:71239"/>
        <dbReference type="Rhea" id="RHEA-COMP:17997"/>
        <dbReference type="Rhea" id="RHEA-COMP:17998"/>
        <dbReference type="Rhea" id="RHEA-COMP:18001"/>
        <dbReference type="Rhea" id="RHEA-COMP:18002"/>
        <dbReference type="ChEBI" id="CHEBI:15378"/>
        <dbReference type="ChEBI" id="CHEBI:29033"/>
        <dbReference type="ChEBI" id="CHEBI:33723"/>
        <dbReference type="ChEBI" id="CHEBI:47402"/>
        <dbReference type="ChEBI" id="CHEBI:57540"/>
        <dbReference type="ChEBI" id="CHEBI:57945"/>
        <dbReference type="ChEBI" id="CHEBI:83228"/>
    </reaction>
</comment>
<dbReference type="GO" id="GO:0051225">
    <property type="term" value="P:spindle assembly"/>
    <property type="evidence" value="ECO:0007669"/>
    <property type="project" value="InterPro"/>
</dbReference>
<dbReference type="InterPro" id="IPR007872">
    <property type="entry name" value="DPH_MB_dom"/>
</dbReference>
<evidence type="ECO:0000256" key="8">
    <source>
        <dbReference type="ARBA" id="ARBA00048125"/>
    </source>
</evidence>
<dbReference type="PANTHER" id="PTHR21454">
    <property type="entry name" value="DPH3 HOMOLOG-RELATED"/>
    <property type="match status" value="1"/>
</dbReference>
<dbReference type="Proteomes" id="UP000327118">
    <property type="component" value="Unassembled WGS sequence"/>
</dbReference>
<evidence type="ECO:0000313" key="13">
    <source>
        <dbReference type="Proteomes" id="UP000327118"/>
    </source>
</evidence>
<dbReference type="PANTHER" id="PTHR21454:SF31">
    <property type="entry name" value="DIPHTHAMIDE BIOSYNTHESIS PROTEIN 3"/>
    <property type="match status" value="1"/>
</dbReference>
<feature type="domain" description="DPH-type MB" evidence="11">
    <location>
        <begin position="379"/>
        <end position="435"/>
    </location>
</feature>
<name>A0A5N6Z4L1_9EURO</name>
<evidence type="ECO:0000256" key="4">
    <source>
        <dbReference type="ARBA" id="ARBA00023004"/>
    </source>
</evidence>
<protein>
    <recommendedName>
        <fullName evidence="7">Diphthamide biosynthesis protein 3</fullName>
    </recommendedName>
</protein>
<evidence type="ECO:0000259" key="11">
    <source>
        <dbReference type="PROSITE" id="PS51074"/>
    </source>
</evidence>
<evidence type="ECO:0000256" key="6">
    <source>
        <dbReference type="ARBA" id="ARBA00036267"/>
    </source>
</evidence>
<dbReference type="AlphaFoldDB" id="A0A5N6Z4L1"/>
<evidence type="ECO:0000256" key="1">
    <source>
        <dbReference type="ARBA" id="ARBA00001954"/>
    </source>
</evidence>
<dbReference type="GO" id="GO:0017183">
    <property type="term" value="P:protein histidyl modification to diphthamide"/>
    <property type="evidence" value="ECO:0007669"/>
    <property type="project" value="UniProtKB-UniPathway"/>
</dbReference>
<accession>A0A5N6Z4L1</accession>
<evidence type="ECO:0000313" key="12">
    <source>
        <dbReference type="EMBL" id="KAE8352358.1"/>
    </source>
</evidence>
<dbReference type="Gene3D" id="3.10.660.10">
    <property type="entry name" value="DPH Zinc finger"/>
    <property type="match status" value="1"/>
</dbReference>
<dbReference type="Pfam" id="PF05207">
    <property type="entry name" value="Zn_ribbon_CSL"/>
    <property type="match status" value="1"/>
</dbReference>
<feature type="region of interest" description="Disordered" evidence="10">
    <location>
        <begin position="150"/>
        <end position="178"/>
    </location>
</feature>
<evidence type="ECO:0000256" key="2">
    <source>
        <dbReference type="ARBA" id="ARBA00005156"/>
    </source>
</evidence>
<dbReference type="GO" id="GO:0046872">
    <property type="term" value="F:metal ion binding"/>
    <property type="evidence" value="ECO:0007669"/>
    <property type="project" value="UniProtKB-KW"/>
</dbReference>
<keyword evidence="13" id="KW-1185">Reference proteome</keyword>
<feature type="coiled-coil region" evidence="9">
    <location>
        <begin position="275"/>
        <end position="309"/>
    </location>
</feature>
<evidence type="ECO:0000256" key="10">
    <source>
        <dbReference type="SAM" id="MobiDB-lite"/>
    </source>
</evidence>
<dbReference type="FunFam" id="3.10.660.10:FF:000001">
    <property type="entry name" value="Diphthamide biosynthesis 3"/>
    <property type="match status" value="1"/>
</dbReference>
<sequence>MIPPCDPAILENNPHFKRLYQNLTTTLLNPDASTRANDAQPAIRAVLEDLKSCRARHAKKQIKKQTLRQLAFDPDTGLPDDFRDAITIISLYLDSSPNQLDLDNDDHDGADALSLLAPDIDIFYSELPVLVKPLSSALSSSLNDLRTIANASDASKPAPTESSRPRLRARQSVNRAPVSLSSQLEDRLRKLRQKQLSELPAARTRMAATAAEVLATRAAVLERTVMLLERAKHGALARATKAKAEHLAMVAQGVEGKLSVMKLDLAATIYTPETIAALSRYRQHLQDTREQLEERQASALEELKAYEISDTGASRGRSELGSITEITRRYGNLIQEIEEVPSIICGHSLIQPTNEHHPPIKSPDPPTKIFKMADEALSIYDEIEIEDMTFDPVLQIYHYPCPCGDRFEIAIDDLRDGEEIAVCPSCSLMIRVVFDMDDLPKDDSHQGAGAVAVQA</sequence>
<evidence type="ECO:0000256" key="9">
    <source>
        <dbReference type="SAM" id="Coils"/>
    </source>
</evidence>
<dbReference type="InterPro" id="IPR029327">
    <property type="entry name" value="HAUS4"/>
</dbReference>
<comment type="catalytic activity">
    <reaction evidence="6">
        <text>[3Fe-4S](1+)-[protein] + Fe(2+)-[Dph3] = [3Fe-4S](0)-[protein] + Fe(3+)-[Dph3]</text>
        <dbReference type="Rhea" id="RHEA:71235"/>
        <dbReference type="Rhea" id="RHEA-COMP:17996"/>
        <dbReference type="Rhea" id="RHEA-COMP:17997"/>
        <dbReference type="Rhea" id="RHEA-COMP:18002"/>
        <dbReference type="Rhea" id="RHEA-COMP:18003"/>
        <dbReference type="ChEBI" id="CHEBI:29033"/>
        <dbReference type="ChEBI" id="CHEBI:29034"/>
        <dbReference type="ChEBI" id="CHEBI:33751"/>
        <dbReference type="ChEBI" id="CHEBI:47402"/>
        <dbReference type="ChEBI" id="CHEBI:83228"/>
    </reaction>
</comment>
<keyword evidence="9" id="KW-0175">Coiled coil</keyword>
<evidence type="ECO:0000256" key="5">
    <source>
        <dbReference type="ARBA" id="ARBA00024032"/>
    </source>
</evidence>
<dbReference type="GO" id="GO:0070652">
    <property type="term" value="C:HAUS complex"/>
    <property type="evidence" value="ECO:0007669"/>
    <property type="project" value="InterPro"/>
</dbReference>
<dbReference type="Pfam" id="PF14735">
    <property type="entry name" value="HAUS4"/>
    <property type="match status" value="1"/>
</dbReference>
<reference evidence="13" key="1">
    <citation type="submission" date="2019-04" db="EMBL/GenBank/DDBJ databases">
        <title>Friends and foes A comparative genomics studyof 23 Aspergillus species from section Flavi.</title>
        <authorList>
            <consortium name="DOE Joint Genome Institute"/>
            <person name="Kjaerbolling I."/>
            <person name="Vesth T."/>
            <person name="Frisvad J.C."/>
            <person name="Nybo J.L."/>
            <person name="Theobald S."/>
            <person name="Kildgaard S."/>
            <person name="Isbrandt T."/>
            <person name="Kuo A."/>
            <person name="Sato A."/>
            <person name="Lyhne E.K."/>
            <person name="Kogle M.E."/>
            <person name="Wiebenga A."/>
            <person name="Kun R.S."/>
            <person name="Lubbers R.J."/>
            <person name="Makela M.R."/>
            <person name="Barry K."/>
            <person name="Chovatia M."/>
            <person name="Clum A."/>
            <person name="Daum C."/>
            <person name="Haridas S."/>
            <person name="He G."/>
            <person name="LaButti K."/>
            <person name="Lipzen A."/>
            <person name="Mondo S."/>
            <person name="Riley R."/>
            <person name="Salamov A."/>
            <person name="Simmons B.A."/>
            <person name="Magnuson J.K."/>
            <person name="Henrissat B."/>
            <person name="Mortensen U.H."/>
            <person name="Larsen T.O."/>
            <person name="Devries R.P."/>
            <person name="Grigoriev I.V."/>
            <person name="Machida M."/>
            <person name="Baker S.E."/>
            <person name="Andersen M.R."/>
        </authorList>
    </citation>
    <scope>NUCLEOTIDE SEQUENCE [LARGE SCALE GENOMIC DNA]</scope>
    <source>
        <strain evidence="13">CBS 553.77</strain>
    </source>
</reference>
<organism evidence="12 13">
    <name type="scientific">Aspergillus coremiiformis</name>
    <dbReference type="NCBI Taxonomy" id="138285"/>
    <lineage>
        <taxon>Eukaryota</taxon>
        <taxon>Fungi</taxon>
        <taxon>Dikarya</taxon>
        <taxon>Ascomycota</taxon>
        <taxon>Pezizomycotina</taxon>
        <taxon>Eurotiomycetes</taxon>
        <taxon>Eurotiomycetidae</taxon>
        <taxon>Eurotiales</taxon>
        <taxon>Aspergillaceae</taxon>
        <taxon>Aspergillus</taxon>
        <taxon>Aspergillus subgen. Circumdati</taxon>
    </lineage>
</organism>
<dbReference type="SUPFAM" id="SSF144217">
    <property type="entry name" value="CSL zinc finger"/>
    <property type="match status" value="1"/>
</dbReference>